<evidence type="ECO:0000256" key="4">
    <source>
        <dbReference type="ARBA" id="ARBA00023136"/>
    </source>
</evidence>
<evidence type="ECO:0000313" key="8">
    <source>
        <dbReference type="EMBL" id="MEE1977816.1"/>
    </source>
</evidence>
<evidence type="ECO:0000256" key="2">
    <source>
        <dbReference type="ARBA" id="ARBA00006275"/>
    </source>
</evidence>
<dbReference type="SUPFAM" id="SSF48452">
    <property type="entry name" value="TPR-like"/>
    <property type="match status" value="1"/>
</dbReference>
<keyword evidence="3" id="KW-0732">Signal</keyword>
<dbReference type="PROSITE" id="PS51257">
    <property type="entry name" value="PROKAR_LIPOPROTEIN"/>
    <property type="match status" value="1"/>
</dbReference>
<evidence type="ECO:0000259" key="7">
    <source>
        <dbReference type="Pfam" id="PF14322"/>
    </source>
</evidence>
<feature type="domain" description="SusD-like N-terminal" evidence="7">
    <location>
        <begin position="79"/>
        <end position="234"/>
    </location>
</feature>
<feature type="domain" description="RagB/SusD" evidence="6">
    <location>
        <begin position="347"/>
        <end position="553"/>
    </location>
</feature>
<sequence>MRKVIICLFSTVILISSCSDDLLDENPPNVIYAENLYSDLSGLEAGINGLYSLMRYEREGLNASSSLITDVTMSGTDMFAANHSGNGVSRVSVDWNERNKPDYDVYEGVFLWLYEIVNSSNEIIKNVEERSDIDWSGNELSEMENKDLILAEARVARAFAYRHLSYLWGDVPLNLNPSSDGIIRTDWERTPVEEVRRQVVKDLLFAEPIIPEEGSLTGRITKGAVQHYLAEIYLTLNKPDSTLFWSDKVVNNPAYALITQRYGVQADQDGVAFMDMFKAGNTNREEGNSEALWVFQFKNNVLGGGEYPIMAMHHTSRYRSGDLDLTVTADRGGYGNGRSSLTKWALDNFDDPNDDRFSEYAIRKAFTYRDAAGNAPYPADNLPEGANYGDKIFLDWSEDITDDHNGIEEWPFSRKYDWADPIDPIGNRESFYDQIYLRAADTYLLKAEAEFRLGNTAAAANTINILRARSHAFNITAGDIDIDFILDERARELMVEEPRRYTLLRTGKWAERTMKYNNRGSDTIDPQRDILLPIPQSVIDSNLEKEMPQNPGF</sequence>
<gene>
    <name evidence="8" type="ORF">V1I91_17185</name>
</gene>
<dbReference type="InterPro" id="IPR033985">
    <property type="entry name" value="SusD-like_N"/>
</dbReference>
<dbReference type="Pfam" id="PF07980">
    <property type="entry name" value="SusD_RagB"/>
    <property type="match status" value="1"/>
</dbReference>
<proteinExistence type="inferred from homology"/>
<keyword evidence="9" id="KW-1185">Reference proteome</keyword>
<comment type="caution">
    <text evidence="8">The sequence shown here is derived from an EMBL/GenBank/DDBJ whole genome shotgun (WGS) entry which is preliminary data.</text>
</comment>
<evidence type="ECO:0000256" key="3">
    <source>
        <dbReference type="ARBA" id="ARBA00022729"/>
    </source>
</evidence>
<accession>A0ABU7IYE3</accession>
<dbReference type="RefSeq" id="WP_272652498.1">
    <property type="nucleotide sequence ID" value="NZ_JAZDDG010000008.1"/>
</dbReference>
<dbReference type="EMBL" id="JAZDDG010000008">
    <property type="protein sequence ID" value="MEE1977816.1"/>
    <property type="molecule type" value="Genomic_DNA"/>
</dbReference>
<keyword evidence="4" id="KW-0472">Membrane</keyword>
<dbReference type="InterPro" id="IPR011990">
    <property type="entry name" value="TPR-like_helical_dom_sf"/>
</dbReference>
<evidence type="ECO:0000259" key="6">
    <source>
        <dbReference type="Pfam" id="PF07980"/>
    </source>
</evidence>
<comment type="similarity">
    <text evidence="2">Belongs to the SusD family.</text>
</comment>
<organism evidence="8 9">
    <name type="scientific">Maribacter cobaltidurans</name>
    <dbReference type="NCBI Taxonomy" id="1178778"/>
    <lineage>
        <taxon>Bacteria</taxon>
        <taxon>Pseudomonadati</taxon>
        <taxon>Bacteroidota</taxon>
        <taxon>Flavobacteriia</taxon>
        <taxon>Flavobacteriales</taxon>
        <taxon>Flavobacteriaceae</taxon>
        <taxon>Maribacter</taxon>
    </lineage>
</organism>
<keyword evidence="5" id="KW-0998">Cell outer membrane</keyword>
<evidence type="ECO:0000256" key="5">
    <source>
        <dbReference type="ARBA" id="ARBA00023237"/>
    </source>
</evidence>
<protein>
    <submittedName>
        <fullName evidence="8">RagB/SusD family nutrient uptake outer membrane protein</fullName>
    </submittedName>
</protein>
<evidence type="ECO:0000256" key="1">
    <source>
        <dbReference type="ARBA" id="ARBA00004442"/>
    </source>
</evidence>
<dbReference type="Proteomes" id="UP001356308">
    <property type="component" value="Unassembled WGS sequence"/>
</dbReference>
<comment type="subcellular location">
    <subcellularLocation>
        <location evidence="1">Cell outer membrane</location>
    </subcellularLocation>
</comment>
<name>A0ABU7IYE3_9FLAO</name>
<dbReference type="Pfam" id="PF14322">
    <property type="entry name" value="SusD-like_3"/>
    <property type="match status" value="1"/>
</dbReference>
<dbReference type="InterPro" id="IPR012944">
    <property type="entry name" value="SusD_RagB_dom"/>
</dbReference>
<evidence type="ECO:0000313" key="9">
    <source>
        <dbReference type="Proteomes" id="UP001356308"/>
    </source>
</evidence>
<dbReference type="Gene3D" id="1.25.40.390">
    <property type="match status" value="1"/>
</dbReference>
<reference evidence="8 9" key="1">
    <citation type="submission" date="2024-01" db="EMBL/GenBank/DDBJ databases">
        <title>Maribacter spp. originated from different algae showed divergent polysaccharides utilization ability.</title>
        <authorList>
            <person name="Wang H."/>
            <person name="Wu Y."/>
        </authorList>
    </citation>
    <scope>NUCLEOTIDE SEQUENCE [LARGE SCALE GENOMIC DNA]</scope>
    <source>
        <strain evidence="8 9">PR1</strain>
    </source>
</reference>